<dbReference type="Pfam" id="PF18307">
    <property type="entry name" value="Tfb2_C"/>
    <property type="match status" value="1"/>
</dbReference>
<keyword evidence="7 10" id="KW-0539">Nucleus</keyword>
<evidence type="ECO:0000256" key="2">
    <source>
        <dbReference type="ARBA" id="ARBA00007132"/>
    </source>
</evidence>
<comment type="similarity">
    <text evidence="2 10">Belongs to the TFB2 family.</text>
</comment>
<dbReference type="GO" id="GO:0001671">
    <property type="term" value="F:ATPase activator activity"/>
    <property type="evidence" value="ECO:0007669"/>
    <property type="project" value="InterPro"/>
</dbReference>
<dbReference type="Proteomes" id="UP000594454">
    <property type="component" value="Chromosome 2"/>
</dbReference>
<dbReference type="Gene3D" id="3.30.70.2610">
    <property type="match status" value="1"/>
</dbReference>
<dbReference type="GO" id="GO:0006289">
    <property type="term" value="P:nucleotide-excision repair"/>
    <property type="evidence" value="ECO:0007669"/>
    <property type="project" value="InterPro"/>
</dbReference>
<dbReference type="FunCoup" id="A0A7R8YP63">
    <property type="interactions" value="1012"/>
</dbReference>
<evidence type="ECO:0000313" key="13">
    <source>
        <dbReference type="Proteomes" id="UP000594454"/>
    </source>
</evidence>
<keyword evidence="5 10" id="KW-0804">Transcription</keyword>
<dbReference type="InParanoid" id="A0A7R8YP63"/>
<dbReference type="EMBL" id="LR899010">
    <property type="protein sequence ID" value="CAD7080298.1"/>
    <property type="molecule type" value="Genomic_DNA"/>
</dbReference>
<evidence type="ECO:0000256" key="5">
    <source>
        <dbReference type="ARBA" id="ARBA00023163"/>
    </source>
</evidence>
<evidence type="ECO:0000256" key="9">
    <source>
        <dbReference type="ARBA" id="ARBA00070130"/>
    </source>
</evidence>
<keyword evidence="6 10" id="KW-0234">DNA repair</keyword>
<feature type="domain" description="Transcription factor Tfb2 C-terminal" evidence="11">
    <location>
        <begin position="402"/>
        <end position="469"/>
    </location>
</feature>
<dbReference type="PANTHER" id="PTHR13152">
    <property type="entry name" value="TFIIH, POLYPEPTIDE 4"/>
    <property type="match status" value="1"/>
</dbReference>
<dbReference type="Pfam" id="PF03849">
    <property type="entry name" value="Tfb2"/>
    <property type="match status" value="1"/>
</dbReference>
<dbReference type="PANTHER" id="PTHR13152:SF0">
    <property type="entry name" value="GENERAL TRANSCRIPTION FACTOR IIH SUBUNIT 4"/>
    <property type="match status" value="1"/>
</dbReference>
<evidence type="ECO:0000256" key="7">
    <source>
        <dbReference type="ARBA" id="ARBA00023242"/>
    </source>
</evidence>
<gene>
    <name evidence="12" type="ORF">HERILL_LOCUS3461</name>
</gene>
<comment type="subcellular location">
    <subcellularLocation>
        <location evidence="1 10">Nucleus</location>
    </subcellularLocation>
</comment>
<evidence type="ECO:0000256" key="1">
    <source>
        <dbReference type="ARBA" id="ARBA00004123"/>
    </source>
</evidence>
<evidence type="ECO:0000256" key="10">
    <source>
        <dbReference type="RuleBase" id="RU364024"/>
    </source>
</evidence>
<dbReference type="GO" id="GO:0005675">
    <property type="term" value="C:transcription factor TFIIH holo complex"/>
    <property type="evidence" value="ECO:0007669"/>
    <property type="project" value="TreeGrafter"/>
</dbReference>
<evidence type="ECO:0000259" key="11">
    <source>
        <dbReference type="Pfam" id="PF18307"/>
    </source>
</evidence>
<dbReference type="FunFam" id="3.30.70.2610:FF:000001">
    <property type="entry name" value="General transcription factor IIH subunit 4"/>
    <property type="match status" value="1"/>
</dbReference>
<evidence type="ECO:0000256" key="4">
    <source>
        <dbReference type="ARBA" id="ARBA00023015"/>
    </source>
</evidence>
<dbReference type="InterPro" id="IPR004598">
    <property type="entry name" value="TFIIH_p52/Tfb2"/>
</dbReference>
<comment type="function">
    <text evidence="10">Component of the general transcription and DNA repair factor IIH (TFIIH) core complex which is involved in general and transcription-coupled nucleotide excision repair (NER) of damaged DNA.</text>
</comment>
<dbReference type="OMA" id="KGFIIIE"/>
<evidence type="ECO:0000313" key="12">
    <source>
        <dbReference type="EMBL" id="CAD7080298.1"/>
    </source>
</evidence>
<dbReference type="GO" id="GO:0006366">
    <property type="term" value="P:transcription by RNA polymerase II"/>
    <property type="evidence" value="ECO:0007669"/>
    <property type="project" value="UniProtKB-ARBA"/>
</dbReference>
<dbReference type="NCBIfam" id="TIGR00625">
    <property type="entry name" value="tfb2"/>
    <property type="match status" value="1"/>
</dbReference>
<protein>
    <recommendedName>
        <fullName evidence="9 10">General transcription factor IIH subunit 4</fullName>
    </recommendedName>
</protein>
<name>A0A7R8YP63_HERIL</name>
<proteinExistence type="inferred from homology"/>
<keyword evidence="3 10" id="KW-0227">DNA damage</keyword>
<dbReference type="OrthoDB" id="364513at2759"/>
<comment type="subunit">
    <text evidence="8">Component of the 7-subunit TFIIH core complex composed of XPB/ERCC3, XPD/ERCC2, GTF2H1, GTF2H2, GTF2H3, GTF2H4 and GTF2H5, which is active in NER. The core complex associates with the 3-subunit CDK-activating kinase (CAK) module composed of CCNH/cyclin H, CDK7 and MNAT1 to form the 10-subunit holoenzyme (holo-TFIIH) active in transcription. Part of TBP-based Pol II pre-initiation complex (PIC), in which Pol II core assembles with general transcription factors and other specific initiation factors including GTF2E1, GTF2E2, GTF2F1, GTF2F2, TCEA1, ERCC2, ERCC3, GTF2H2, GTF2H3, GTF2H4, GTF2H5, GTF2A1, GTF2A2, GTF2B and TBP; this large multi-subunit PIC complex mediates DNA unwinding and targets Pol II core to the transcription start site where the first phosphodiester bond forms.</text>
</comment>
<dbReference type="AlphaFoldDB" id="A0A7R8YP63"/>
<dbReference type="GO" id="GO:0003690">
    <property type="term" value="F:double-stranded DNA binding"/>
    <property type="evidence" value="ECO:0007669"/>
    <property type="project" value="TreeGrafter"/>
</dbReference>
<evidence type="ECO:0000256" key="3">
    <source>
        <dbReference type="ARBA" id="ARBA00022763"/>
    </source>
</evidence>
<evidence type="ECO:0000256" key="6">
    <source>
        <dbReference type="ARBA" id="ARBA00023204"/>
    </source>
</evidence>
<accession>A0A7R8YP63</accession>
<evidence type="ECO:0000256" key="8">
    <source>
        <dbReference type="ARBA" id="ARBA00064576"/>
    </source>
</evidence>
<dbReference type="InterPro" id="IPR040662">
    <property type="entry name" value="Tfb2_C"/>
</dbReference>
<reference evidence="12 13" key="1">
    <citation type="submission" date="2020-11" db="EMBL/GenBank/DDBJ databases">
        <authorList>
            <person name="Wallbank WR R."/>
            <person name="Pardo Diaz C."/>
            <person name="Kozak K."/>
            <person name="Martin S."/>
            <person name="Jiggins C."/>
            <person name="Moest M."/>
            <person name="Warren A I."/>
            <person name="Generalovic N T."/>
            <person name="Byers J.R.P. K."/>
            <person name="Montejo-Kovacevich G."/>
            <person name="Yen C E."/>
        </authorList>
    </citation>
    <scope>NUCLEOTIDE SEQUENCE [LARGE SCALE GENOMIC DNA]</scope>
</reference>
<keyword evidence="4 10" id="KW-0805">Transcription regulation</keyword>
<organism evidence="12 13">
    <name type="scientific">Hermetia illucens</name>
    <name type="common">Black soldier fly</name>
    <dbReference type="NCBI Taxonomy" id="343691"/>
    <lineage>
        <taxon>Eukaryota</taxon>
        <taxon>Metazoa</taxon>
        <taxon>Ecdysozoa</taxon>
        <taxon>Arthropoda</taxon>
        <taxon>Hexapoda</taxon>
        <taxon>Insecta</taxon>
        <taxon>Pterygota</taxon>
        <taxon>Neoptera</taxon>
        <taxon>Endopterygota</taxon>
        <taxon>Diptera</taxon>
        <taxon>Brachycera</taxon>
        <taxon>Stratiomyomorpha</taxon>
        <taxon>Stratiomyidae</taxon>
        <taxon>Hermetiinae</taxon>
        <taxon>Hermetia</taxon>
    </lineage>
</organism>
<sequence>MSVESKSKFTNIEIKDFRQYLREKPADILEKLYNYSSICLAVYRELPEIARQFVIRILFVEQPVPQAVVASWGSKHYAKEQSNACTVLSELNVWRPAAIPGGLPAWELSPTFKKNLKIALLGGGRPWSMTSFMDGDTKPREISFLDNYAKSRWSCVLHYMVGASATNPEGEGISPDAVRILLHANLMKRDDSDGSVAITRQGFQFLLLSTQAQVWHFMLQYLDTCEQRGLNLAECLSLLFQISFSTLGRDYSSEGMSQGMLTFLQHLREFGLVYQRRRKECRFYPTRLALNISNLNSSSRNLGTDEDNAKERGYIVVETNYRIYAYTESTLQTALLTIFADILYRFPNLVVAVLTRESVRQAFRGGITANQIIKYLEQYAHPDMYTETAIVSKSPLPPTIVDQIKLWENERNRFTYTEGVVYNQFLSQADFITLRDYAQSINVLVWQNERSRTMVVTKNGHEDVKKFWKRYSKSGS</sequence>
<keyword evidence="13" id="KW-1185">Reference proteome</keyword>
<dbReference type="GO" id="GO:0000439">
    <property type="term" value="C:transcription factor TFIIH core complex"/>
    <property type="evidence" value="ECO:0007669"/>
    <property type="project" value="InterPro"/>
</dbReference>